<sequence>MRRTRQVEPSHLGLSDLIGEATASLAAGPGRAMLTALGTVLGLGAFVAVLGITATASGQISTRFTALAATEVTVADVGVSDGGGDPALTGLSFPPDADERVVALPGVNAAGVWWPIRPGRDLSVSTTFLPERDEAIATPVAAASPGLLKALRPTIAAGRLYDAGHEARADHVVVVGAAVARRIGLADVALQPAIFIDNVPFTVIGVIGDVERQADVLFSVLVPRQTAVSLWGGPVGGGARAAMVIDTSLGAAQVVSSQVALALRPDAPDAFKVTAPPDPQALREAVSTDLDVVFLALASVSLVIGAVGIANTTMVSVLERVGEIGLRRALGARPRHIAAQFLTESAFLGIIGGVIGTSLGVITVVAVALVQRWTPILEPLAVLPAPLAGMLIGACAGAYPAMRAARIEPVEALRR</sequence>
<proteinExistence type="inferred from homology"/>
<dbReference type="EMBL" id="BONG01000045">
    <property type="protein sequence ID" value="GIF92403.1"/>
    <property type="molecule type" value="Genomic_DNA"/>
</dbReference>
<evidence type="ECO:0000313" key="11">
    <source>
        <dbReference type="Proteomes" id="UP000619293"/>
    </source>
</evidence>
<evidence type="ECO:0000256" key="4">
    <source>
        <dbReference type="ARBA" id="ARBA00022989"/>
    </source>
</evidence>
<dbReference type="AlphaFoldDB" id="A0A8J3K922"/>
<comment type="caution">
    <text evidence="10">The sequence shown here is derived from an EMBL/GenBank/DDBJ whole genome shotgun (WGS) entry which is preliminary data.</text>
</comment>
<dbReference type="InterPro" id="IPR050250">
    <property type="entry name" value="Macrolide_Exporter_MacB"/>
</dbReference>
<dbReference type="Proteomes" id="UP000619293">
    <property type="component" value="Unassembled WGS sequence"/>
</dbReference>
<comment type="subcellular location">
    <subcellularLocation>
        <location evidence="1">Cell membrane</location>
        <topology evidence="1">Multi-pass membrane protein</topology>
    </subcellularLocation>
</comment>
<organism evidence="10 11">
    <name type="scientific">Catellatospora chokoriensis</name>
    <dbReference type="NCBI Taxonomy" id="310353"/>
    <lineage>
        <taxon>Bacteria</taxon>
        <taxon>Bacillati</taxon>
        <taxon>Actinomycetota</taxon>
        <taxon>Actinomycetes</taxon>
        <taxon>Micromonosporales</taxon>
        <taxon>Micromonosporaceae</taxon>
        <taxon>Catellatospora</taxon>
    </lineage>
</organism>
<evidence type="ECO:0000256" key="1">
    <source>
        <dbReference type="ARBA" id="ARBA00004651"/>
    </source>
</evidence>
<evidence type="ECO:0000256" key="2">
    <source>
        <dbReference type="ARBA" id="ARBA00022475"/>
    </source>
</evidence>
<name>A0A8J3K922_9ACTN</name>
<evidence type="ECO:0000256" key="7">
    <source>
        <dbReference type="SAM" id="Phobius"/>
    </source>
</evidence>
<feature type="transmembrane region" description="Helical" evidence="7">
    <location>
        <begin position="345"/>
        <end position="369"/>
    </location>
</feature>
<keyword evidence="2" id="KW-1003">Cell membrane</keyword>
<evidence type="ECO:0000256" key="5">
    <source>
        <dbReference type="ARBA" id="ARBA00023136"/>
    </source>
</evidence>
<feature type="domain" description="ABC3 transporter permease C-terminal" evidence="8">
    <location>
        <begin position="297"/>
        <end position="409"/>
    </location>
</feature>
<feature type="transmembrane region" description="Helical" evidence="7">
    <location>
        <begin position="292"/>
        <end position="318"/>
    </location>
</feature>
<dbReference type="PANTHER" id="PTHR30572:SF4">
    <property type="entry name" value="ABC TRANSPORTER PERMEASE YTRF"/>
    <property type="match status" value="1"/>
</dbReference>
<keyword evidence="4 7" id="KW-1133">Transmembrane helix</keyword>
<comment type="similarity">
    <text evidence="6">Belongs to the ABC-4 integral membrane protein family.</text>
</comment>
<evidence type="ECO:0000259" key="8">
    <source>
        <dbReference type="Pfam" id="PF02687"/>
    </source>
</evidence>
<feature type="transmembrane region" description="Helical" evidence="7">
    <location>
        <begin position="381"/>
        <end position="399"/>
    </location>
</feature>
<dbReference type="GO" id="GO:0005886">
    <property type="term" value="C:plasma membrane"/>
    <property type="evidence" value="ECO:0007669"/>
    <property type="project" value="UniProtKB-SubCell"/>
</dbReference>
<feature type="transmembrane region" description="Helical" evidence="7">
    <location>
        <begin position="34"/>
        <end position="54"/>
    </location>
</feature>
<dbReference type="InterPro" id="IPR003838">
    <property type="entry name" value="ABC3_permease_C"/>
</dbReference>
<keyword evidence="11" id="KW-1185">Reference proteome</keyword>
<reference evidence="10 11" key="1">
    <citation type="submission" date="2021-01" db="EMBL/GenBank/DDBJ databases">
        <title>Whole genome shotgun sequence of Catellatospora chokoriensis NBRC 107358.</title>
        <authorList>
            <person name="Komaki H."/>
            <person name="Tamura T."/>
        </authorList>
    </citation>
    <scope>NUCLEOTIDE SEQUENCE [LARGE SCALE GENOMIC DNA]</scope>
    <source>
        <strain evidence="10 11">NBRC 107358</strain>
    </source>
</reference>
<dbReference type="PANTHER" id="PTHR30572">
    <property type="entry name" value="MEMBRANE COMPONENT OF TRANSPORTER-RELATED"/>
    <property type="match status" value="1"/>
</dbReference>
<evidence type="ECO:0000256" key="6">
    <source>
        <dbReference type="ARBA" id="ARBA00038076"/>
    </source>
</evidence>
<dbReference type="GO" id="GO:0022857">
    <property type="term" value="F:transmembrane transporter activity"/>
    <property type="evidence" value="ECO:0007669"/>
    <property type="project" value="TreeGrafter"/>
</dbReference>
<dbReference type="InterPro" id="IPR025857">
    <property type="entry name" value="MacB_PCD"/>
</dbReference>
<accession>A0A8J3K922</accession>
<dbReference type="Pfam" id="PF12704">
    <property type="entry name" value="MacB_PCD"/>
    <property type="match status" value="1"/>
</dbReference>
<evidence type="ECO:0000256" key="3">
    <source>
        <dbReference type="ARBA" id="ARBA00022692"/>
    </source>
</evidence>
<evidence type="ECO:0000313" key="10">
    <source>
        <dbReference type="EMBL" id="GIF92403.1"/>
    </source>
</evidence>
<keyword evidence="5 7" id="KW-0472">Membrane</keyword>
<protein>
    <submittedName>
        <fullName evidence="10">ABC transporter permease</fullName>
    </submittedName>
</protein>
<gene>
    <name evidence="10" type="ORF">Cch02nite_58470</name>
</gene>
<evidence type="ECO:0000259" key="9">
    <source>
        <dbReference type="Pfam" id="PF12704"/>
    </source>
</evidence>
<keyword evidence="3 7" id="KW-0812">Transmembrane</keyword>
<dbReference type="RefSeq" id="WP_203736517.1">
    <property type="nucleotide sequence ID" value="NZ_BAAALB010000003.1"/>
</dbReference>
<feature type="domain" description="MacB-like periplasmic core" evidence="9">
    <location>
        <begin position="33"/>
        <end position="231"/>
    </location>
</feature>
<dbReference type="Pfam" id="PF02687">
    <property type="entry name" value="FtsX"/>
    <property type="match status" value="1"/>
</dbReference>